<accession>A0A6G1J1D7</accession>
<evidence type="ECO:0000313" key="1">
    <source>
        <dbReference type="EMBL" id="KAF2684010.1"/>
    </source>
</evidence>
<dbReference type="AlphaFoldDB" id="A0A6G1J1D7"/>
<sequence length="72" mass="8488">MRWKRYERIGYRDITDWKTGLEVHGLAQQETYFSRRRTGIYPPPSETPFAQWTPLALFVYLASFGVDVDSSK</sequence>
<dbReference type="EMBL" id="MU005582">
    <property type="protein sequence ID" value="KAF2684010.1"/>
    <property type="molecule type" value="Genomic_DNA"/>
</dbReference>
<name>A0A6G1J1D7_9PLEO</name>
<evidence type="ECO:0000313" key="2">
    <source>
        <dbReference type="Proteomes" id="UP000799291"/>
    </source>
</evidence>
<dbReference type="Proteomes" id="UP000799291">
    <property type="component" value="Unassembled WGS sequence"/>
</dbReference>
<reference evidence="1" key="1">
    <citation type="journal article" date="2020" name="Stud. Mycol.">
        <title>101 Dothideomycetes genomes: a test case for predicting lifestyles and emergence of pathogens.</title>
        <authorList>
            <person name="Haridas S."/>
            <person name="Albert R."/>
            <person name="Binder M."/>
            <person name="Bloem J."/>
            <person name="Labutti K."/>
            <person name="Salamov A."/>
            <person name="Andreopoulos B."/>
            <person name="Baker S."/>
            <person name="Barry K."/>
            <person name="Bills G."/>
            <person name="Bluhm B."/>
            <person name="Cannon C."/>
            <person name="Castanera R."/>
            <person name="Culley D."/>
            <person name="Daum C."/>
            <person name="Ezra D."/>
            <person name="Gonzalez J."/>
            <person name="Henrissat B."/>
            <person name="Kuo A."/>
            <person name="Liang C."/>
            <person name="Lipzen A."/>
            <person name="Lutzoni F."/>
            <person name="Magnuson J."/>
            <person name="Mondo S."/>
            <person name="Nolan M."/>
            <person name="Ohm R."/>
            <person name="Pangilinan J."/>
            <person name="Park H.-J."/>
            <person name="Ramirez L."/>
            <person name="Alfaro M."/>
            <person name="Sun H."/>
            <person name="Tritt A."/>
            <person name="Yoshinaga Y."/>
            <person name="Zwiers L.-H."/>
            <person name="Turgeon B."/>
            <person name="Goodwin S."/>
            <person name="Spatafora J."/>
            <person name="Crous P."/>
            <person name="Grigoriev I."/>
        </authorList>
    </citation>
    <scope>NUCLEOTIDE SEQUENCE</scope>
    <source>
        <strain evidence="1">CBS 122367</strain>
    </source>
</reference>
<keyword evidence="2" id="KW-1185">Reference proteome</keyword>
<organism evidence="1 2">
    <name type="scientific">Lentithecium fluviatile CBS 122367</name>
    <dbReference type="NCBI Taxonomy" id="1168545"/>
    <lineage>
        <taxon>Eukaryota</taxon>
        <taxon>Fungi</taxon>
        <taxon>Dikarya</taxon>
        <taxon>Ascomycota</taxon>
        <taxon>Pezizomycotina</taxon>
        <taxon>Dothideomycetes</taxon>
        <taxon>Pleosporomycetidae</taxon>
        <taxon>Pleosporales</taxon>
        <taxon>Massarineae</taxon>
        <taxon>Lentitheciaceae</taxon>
        <taxon>Lentithecium</taxon>
    </lineage>
</organism>
<proteinExistence type="predicted"/>
<gene>
    <name evidence="1" type="ORF">K458DRAFT_418330</name>
</gene>
<protein>
    <submittedName>
        <fullName evidence="1">Uncharacterized protein</fullName>
    </submittedName>
</protein>